<name>H2C6B4_9CREN</name>
<dbReference type="Pfam" id="PF04312">
    <property type="entry name" value="DUF460"/>
    <property type="match status" value="1"/>
</dbReference>
<reference evidence="3 4" key="1">
    <citation type="submission" date="2012-01" db="EMBL/GenBank/DDBJ databases">
        <title>Improved High-Quality Draft sequence of Metallosphaera yellowstonensis MK1.</title>
        <authorList>
            <consortium name="US DOE Joint Genome Institute"/>
            <person name="Lucas S."/>
            <person name="Han J."/>
            <person name="Cheng J.-F."/>
            <person name="Goodwin L."/>
            <person name="Pitluck S."/>
            <person name="Peters L."/>
            <person name="Teshima H."/>
            <person name="Detter J.C."/>
            <person name="Han C."/>
            <person name="Tapia R."/>
            <person name="Land M."/>
            <person name="Hauser L."/>
            <person name="Kyrpides N."/>
            <person name="Kozubal M."/>
            <person name="Macur R.E."/>
            <person name="Jay Z."/>
            <person name="Inskeep W."/>
            <person name="Woyke T."/>
        </authorList>
    </citation>
    <scope>NUCLEOTIDE SEQUENCE [LARGE SCALE GENOMIC DNA]</scope>
    <source>
        <strain evidence="3 4">MK1</strain>
    </source>
</reference>
<keyword evidence="4" id="KW-1185">Reference proteome</keyword>
<protein>
    <recommendedName>
        <fullName evidence="5">DUF460 domain-containing protein</fullName>
    </recommendedName>
</protein>
<dbReference type="eggNOG" id="arCOG04219">
    <property type="taxonomic scope" value="Archaea"/>
</dbReference>
<feature type="region of interest" description="Disordered" evidence="2">
    <location>
        <begin position="1"/>
        <end position="21"/>
    </location>
</feature>
<keyword evidence="1" id="KW-0175">Coiled coil</keyword>
<dbReference type="InterPro" id="IPR007408">
    <property type="entry name" value="DUF460"/>
</dbReference>
<evidence type="ECO:0000313" key="3">
    <source>
        <dbReference type="EMBL" id="EHP69341.1"/>
    </source>
</evidence>
<dbReference type="PANTHER" id="PTHR40707:SF1">
    <property type="entry name" value="DUF460 DOMAIN-CONTAINING PROTEIN"/>
    <property type="match status" value="1"/>
</dbReference>
<evidence type="ECO:0000313" key="4">
    <source>
        <dbReference type="Proteomes" id="UP000003980"/>
    </source>
</evidence>
<dbReference type="HOGENOM" id="CLU_027052_1_0_2"/>
<dbReference type="Proteomes" id="UP000003980">
    <property type="component" value="Unassembled WGS sequence"/>
</dbReference>
<proteinExistence type="predicted"/>
<dbReference type="EMBL" id="JH597768">
    <property type="protein sequence ID" value="EHP69341.1"/>
    <property type="molecule type" value="Genomic_DNA"/>
</dbReference>
<dbReference type="AlphaFoldDB" id="H2C6B4"/>
<evidence type="ECO:0008006" key="5">
    <source>
        <dbReference type="Google" id="ProtNLM"/>
    </source>
</evidence>
<dbReference type="RefSeq" id="WP_009073300.1">
    <property type="nucleotide sequence ID" value="NZ_JH597768.1"/>
</dbReference>
<feature type="compositionally biased region" description="Low complexity" evidence="2">
    <location>
        <begin position="12"/>
        <end position="21"/>
    </location>
</feature>
<gene>
    <name evidence="3" type="ORF">MetMK1DRAFT_00020910</name>
</gene>
<dbReference type="PANTHER" id="PTHR40707">
    <property type="entry name" value="POSSIBLE NUCLEASE OF RNASE H FOLD, RUVC/YQGF FAMILY"/>
    <property type="match status" value="1"/>
</dbReference>
<accession>H2C6B4</accession>
<evidence type="ECO:0000256" key="1">
    <source>
        <dbReference type="SAM" id="Coils"/>
    </source>
</evidence>
<organism evidence="3 4">
    <name type="scientific">Metallosphaera yellowstonensis MK1</name>
    <dbReference type="NCBI Taxonomy" id="671065"/>
    <lineage>
        <taxon>Archaea</taxon>
        <taxon>Thermoproteota</taxon>
        <taxon>Thermoprotei</taxon>
        <taxon>Sulfolobales</taxon>
        <taxon>Sulfolobaceae</taxon>
        <taxon>Metallosphaera</taxon>
    </lineage>
</organism>
<dbReference type="STRING" id="671065.MetMK1DRAFT_00020910"/>
<evidence type="ECO:0000256" key="2">
    <source>
        <dbReference type="SAM" id="MobiDB-lite"/>
    </source>
</evidence>
<sequence length="608" mass="69415">MRVMGVDIETRSSPNSSEPSKYSAVILDEGGNVIDKAEGVTLSRIVRLSWEYSVNKLATDNIYELGSDDRDVIRVLSLMPDNMEVVQVTFKDGTFVDLREVAKEHGIEVQGKPTPSKTAYLVALLALKGAGTKIRFVENRTKIVVSKGRRTGPGGMSSNRYKRHLRGLVLRVFRRIKEELDKHNFDYDVLMRRTKAGLESAVFIVYAPRESLYGIVKKMSGHDVNVEIRAIYRDRIEFMDRKTSSQRPLIVGIDPGLEVGLSALDMYGNPVLLETKRGIDRETVIEILQEKGIPALIATDVNPVPDSVKKLAAVLKAKLHVPERVLSVDEKQNLLNEYSAKYGLNVSDPHVRDSLAAAIVAYRDVEKKLRQAEGMIERFGIEMDRNVVFRCVIEGNTIAECIEKEIDRKIWKQRTEVVQEPKSAIPQNQEVEKIREENQALKYELLRLRRLVGRLVNEKEALERRIQEIKVTYNAEVDKDRRIEGLKAVLEQRGKEILKLREDLAKLSGEISRLQGVIHALVTGNPLVINGCGEGFEVREGRLYYRDWEIREDMALYVGKNFAVVDRDLEKDLKMLWREDENIRAKQLDEEKIKKIIEEYRISRGRAP</sequence>
<feature type="coiled-coil region" evidence="1">
    <location>
        <begin position="431"/>
        <end position="517"/>
    </location>
</feature>